<gene>
    <name evidence="7" type="ORF">LKD75_16570</name>
</gene>
<keyword evidence="2 5" id="KW-0812">Transmembrane</keyword>
<dbReference type="InterPro" id="IPR051533">
    <property type="entry name" value="WaaL-like"/>
</dbReference>
<sequence>MAKKTKGKNSVESVAETLCNFSRFLCDIVISVYLFVILAVLPLYNRGYAQIGTDKENFFIKTMTYAGKCLLPVFVLWLILRLIVAKQKQELPEFRTIPKSIWQALNTTDKFAALYWIAVVMSYVFTRYREEALWGTASWRMGMWTQLGAVIVYFMTSRMWQRNDWIVILTLPVSTIVFFLGYMNKFGLCLVDKEIINSSFISTVGNINWYCGYLVTVLFGGVYLLWWMGSEITWKRALLMGYVTIGFASLVTQGSSSGVVTLAVMLFVLFGMSVKDGGKMECFWQEMTLLSVACLITYILRSCNVLSQELPMEKVTDILTFSAMSVIMTIVSVVVLWLVHTSNNRNHYRGNLFWGIYRILCVALPVVSVALLAFILANTLLGGKLTSFLTETAGDGGSNWLMFSAAWGSNRGATWSAGASCFWEADLLHKIFGVGPDCMYAFLSNEASPELQNMVYDFFYGNRLTNAHNEWLTILVDIGVLGLVSYAGMMISVIRNFLHAGKKSMLVGACGFCVLAYTVNNMFSFQQVMNISTVFVIMGIGENLRRSARD</sequence>
<evidence type="ECO:0000256" key="2">
    <source>
        <dbReference type="ARBA" id="ARBA00022692"/>
    </source>
</evidence>
<evidence type="ECO:0000259" key="6">
    <source>
        <dbReference type="Pfam" id="PF04932"/>
    </source>
</evidence>
<feature type="transmembrane region" description="Helical" evidence="5">
    <location>
        <begin position="287"/>
        <end position="307"/>
    </location>
</feature>
<evidence type="ECO:0000313" key="7">
    <source>
        <dbReference type="EMBL" id="MCC2121176.1"/>
    </source>
</evidence>
<keyword evidence="4 5" id="KW-0472">Membrane</keyword>
<comment type="subcellular location">
    <subcellularLocation>
        <location evidence="1">Membrane</location>
        <topology evidence="1">Multi-pass membrane protein</topology>
    </subcellularLocation>
</comment>
<feature type="transmembrane region" description="Helical" evidence="5">
    <location>
        <begin position="21"/>
        <end position="45"/>
    </location>
</feature>
<dbReference type="Pfam" id="PF04932">
    <property type="entry name" value="Wzy_C"/>
    <property type="match status" value="1"/>
</dbReference>
<evidence type="ECO:0000256" key="3">
    <source>
        <dbReference type="ARBA" id="ARBA00022989"/>
    </source>
</evidence>
<keyword evidence="7" id="KW-0436">Ligase</keyword>
<dbReference type="AlphaFoldDB" id="A0AAE3A637"/>
<dbReference type="Proteomes" id="UP001197795">
    <property type="component" value="Unassembled WGS sequence"/>
</dbReference>
<keyword evidence="8" id="KW-1185">Reference proteome</keyword>
<feature type="transmembrane region" description="Helical" evidence="5">
    <location>
        <begin position="351"/>
        <end position="377"/>
    </location>
</feature>
<feature type="transmembrane region" description="Helical" evidence="5">
    <location>
        <begin position="207"/>
        <end position="226"/>
    </location>
</feature>
<feature type="transmembrane region" description="Helical" evidence="5">
    <location>
        <begin position="65"/>
        <end position="84"/>
    </location>
</feature>
<feature type="transmembrane region" description="Helical" evidence="5">
    <location>
        <begin position="137"/>
        <end position="156"/>
    </location>
</feature>
<dbReference type="PANTHER" id="PTHR37422:SF23">
    <property type="entry name" value="TEICHURONIC ACID BIOSYNTHESIS PROTEIN TUAE"/>
    <property type="match status" value="1"/>
</dbReference>
<feature type="transmembrane region" description="Helical" evidence="5">
    <location>
        <begin position="319"/>
        <end position="339"/>
    </location>
</feature>
<feature type="transmembrane region" description="Helical" evidence="5">
    <location>
        <begin position="257"/>
        <end position="275"/>
    </location>
</feature>
<feature type="domain" description="O-antigen ligase-related" evidence="6">
    <location>
        <begin position="318"/>
        <end position="486"/>
    </location>
</feature>
<organism evidence="7 8">
    <name type="scientific">Waltera acetigignens</name>
    <dbReference type="NCBI Taxonomy" id="2981769"/>
    <lineage>
        <taxon>Bacteria</taxon>
        <taxon>Bacillati</taxon>
        <taxon>Bacillota</taxon>
        <taxon>Clostridia</taxon>
        <taxon>Lachnospirales</taxon>
        <taxon>Lachnospiraceae</taxon>
        <taxon>Waltera</taxon>
    </lineage>
</organism>
<keyword evidence="3 5" id="KW-1133">Transmembrane helix</keyword>
<proteinExistence type="predicted"/>
<evidence type="ECO:0000256" key="1">
    <source>
        <dbReference type="ARBA" id="ARBA00004141"/>
    </source>
</evidence>
<dbReference type="PANTHER" id="PTHR37422">
    <property type="entry name" value="TEICHURONIC ACID BIOSYNTHESIS PROTEIN TUAE"/>
    <property type="match status" value="1"/>
</dbReference>
<dbReference type="GO" id="GO:0016874">
    <property type="term" value="F:ligase activity"/>
    <property type="evidence" value="ECO:0007669"/>
    <property type="project" value="UniProtKB-KW"/>
</dbReference>
<comment type="caution">
    <text evidence="7">The sequence shown here is derived from an EMBL/GenBank/DDBJ whole genome shotgun (WGS) entry which is preliminary data.</text>
</comment>
<feature type="transmembrane region" description="Helical" evidence="5">
    <location>
        <begin position="503"/>
        <end position="519"/>
    </location>
</feature>
<dbReference type="RefSeq" id="WP_227733930.1">
    <property type="nucleotide sequence ID" value="NZ_JAJEPV010000063.1"/>
</dbReference>
<protein>
    <submittedName>
        <fullName evidence="7">O-antigen ligase family protein</fullName>
    </submittedName>
</protein>
<dbReference type="InterPro" id="IPR007016">
    <property type="entry name" value="O-antigen_ligase-rel_domated"/>
</dbReference>
<reference evidence="7 8" key="1">
    <citation type="submission" date="2021-10" db="EMBL/GenBank/DDBJ databases">
        <title>Anaerobic single-cell dispensing facilitates the cultivation of human gut bacteria.</title>
        <authorList>
            <person name="Afrizal A."/>
        </authorList>
    </citation>
    <scope>NUCLEOTIDE SEQUENCE [LARGE SCALE GENOMIC DNA]</scope>
    <source>
        <strain evidence="7 8">CLA-AA-H273</strain>
    </source>
</reference>
<dbReference type="EMBL" id="JAJEPV010000063">
    <property type="protein sequence ID" value="MCC2121176.1"/>
    <property type="molecule type" value="Genomic_DNA"/>
</dbReference>
<feature type="transmembrane region" description="Helical" evidence="5">
    <location>
        <begin position="165"/>
        <end position="183"/>
    </location>
</feature>
<feature type="transmembrane region" description="Helical" evidence="5">
    <location>
        <begin position="104"/>
        <end position="125"/>
    </location>
</feature>
<evidence type="ECO:0000313" key="8">
    <source>
        <dbReference type="Proteomes" id="UP001197795"/>
    </source>
</evidence>
<dbReference type="GO" id="GO:0016020">
    <property type="term" value="C:membrane"/>
    <property type="evidence" value="ECO:0007669"/>
    <property type="project" value="UniProtKB-SubCell"/>
</dbReference>
<feature type="transmembrane region" description="Helical" evidence="5">
    <location>
        <begin position="471"/>
        <end position="491"/>
    </location>
</feature>
<evidence type="ECO:0000256" key="4">
    <source>
        <dbReference type="ARBA" id="ARBA00023136"/>
    </source>
</evidence>
<accession>A0AAE3A637</accession>
<name>A0AAE3A637_9FIRM</name>
<evidence type="ECO:0000256" key="5">
    <source>
        <dbReference type="SAM" id="Phobius"/>
    </source>
</evidence>